<dbReference type="GO" id="GO:0005886">
    <property type="term" value="C:plasma membrane"/>
    <property type="evidence" value="ECO:0007669"/>
    <property type="project" value="UniProtKB-SubCell"/>
</dbReference>
<dbReference type="InterPro" id="IPR017452">
    <property type="entry name" value="GPCR_Rhodpsn_7TM"/>
</dbReference>
<dbReference type="FunFam" id="1.20.1070.10:FF:000005">
    <property type="entry name" value="Olfactory receptor"/>
    <property type="match status" value="1"/>
</dbReference>
<dbReference type="AlphaFoldDB" id="A0AAX6QGI9"/>
<dbReference type="InterPro" id="IPR000725">
    <property type="entry name" value="Olfact_rcpt"/>
</dbReference>
<feature type="domain" description="G-protein coupled receptors family 1 profile" evidence="14">
    <location>
        <begin position="48"/>
        <end position="297"/>
    </location>
</feature>
<sequence>MPCHEGYNQSLPERPPVDFVLLGISDRPWLELPLFVVLLVSYVLAMLGNISIILVSWLDRRLSSPMYVFLSHLSFLDLCYTTTTVPQMLVNMGTAQKTISFSGCSVQYAVFHWLGCTECVVLATMALDRYVAICQPLRYALIMHRTLCRRLVALAWLSGLGNSLVQVVLTVQLPYCGRRVLNNFFCEVPAMIQLSCADTAVNDTMLEVLVAFFVLVPLAFILLSYGLITRAVLGVRAPAGRHKALGTCSSHLAVVSLFYLPAIYMYLQPPSHYSQEQGKFISLFYSIITPTLNPFIYTLRNKDMKGALRRLLVRTCRLCRCACPSCGPRHPQRVRAGPCATAPRTRESMALQ</sequence>
<dbReference type="PROSITE" id="PS00237">
    <property type="entry name" value="G_PROTEIN_RECEP_F1_1"/>
    <property type="match status" value="1"/>
</dbReference>
<feature type="transmembrane region" description="Helical" evidence="13">
    <location>
        <begin position="151"/>
        <end position="175"/>
    </location>
</feature>
<keyword evidence="6 13" id="KW-0552">Olfaction</keyword>
<keyword evidence="11 12" id="KW-0807">Transducer</keyword>
<keyword evidence="5 12" id="KW-0812">Transmembrane</keyword>
<reference evidence="16" key="1">
    <citation type="submission" date="2025-08" db="UniProtKB">
        <authorList>
            <consortium name="RefSeq"/>
        </authorList>
    </citation>
    <scope>IDENTIFICATION</scope>
</reference>
<evidence type="ECO:0000256" key="10">
    <source>
        <dbReference type="ARBA" id="ARBA00023170"/>
    </source>
</evidence>
<evidence type="ECO:0000313" key="15">
    <source>
        <dbReference type="Proteomes" id="UP000694906"/>
    </source>
</evidence>
<feature type="transmembrane region" description="Helical" evidence="13">
    <location>
        <begin position="208"/>
        <end position="233"/>
    </location>
</feature>
<evidence type="ECO:0000256" key="9">
    <source>
        <dbReference type="ARBA" id="ARBA00023136"/>
    </source>
</evidence>
<dbReference type="GO" id="GO:0004930">
    <property type="term" value="F:G protein-coupled receptor activity"/>
    <property type="evidence" value="ECO:0007669"/>
    <property type="project" value="UniProtKB-KW"/>
</dbReference>
<dbReference type="PRINTS" id="PR00245">
    <property type="entry name" value="OLFACTORYR"/>
</dbReference>
<dbReference type="Gene3D" id="1.20.1070.10">
    <property type="entry name" value="Rhodopsin 7-helix transmembrane proteins"/>
    <property type="match status" value="1"/>
</dbReference>
<dbReference type="PROSITE" id="PS50262">
    <property type="entry name" value="G_PROTEIN_RECEP_F1_2"/>
    <property type="match status" value="1"/>
</dbReference>
<dbReference type="CDD" id="cd15947">
    <property type="entry name" value="7tmA_OR2B-like"/>
    <property type="match status" value="1"/>
</dbReference>
<evidence type="ECO:0000256" key="1">
    <source>
        <dbReference type="ARBA" id="ARBA00004651"/>
    </source>
</evidence>
<protein>
    <recommendedName>
        <fullName evidence="13">Olfactory receptor</fullName>
    </recommendedName>
</protein>
<keyword evidence="7 13" id="KW-1133">Transmembrane helix</keyword>
<comment type="subcellular location">
    <subcellularLocation>
        <location evidence="1 13">Cell membrane</location>
        <topology evidence="1 13">Multi-pass membrane protein</topology>
    </subcellularLocation>
</comment>
<evidence type="ECO:0000256" key="6">
    <source>
        <dbReference type="ARBA" id="ARBA00022725"/>
    </source>
</evidence>
<dbReference type="FunFam" id="1.10.1220.70:FF:000001">
    <property type="entry name" value="Olfactory receptor"/>
    <property type="match status" value="1"/>
</dbReference>
<accession>A0AAX6QGI9</accession>
<keyword evidence="10 12" id="KW-0675">Receptor</keyword>
<evidence type="ECO:0000256" key="3">
    <source>
        <dbReference type="ARBA" id="ARBA00022475"/>
    </source>
</evidence>
<dbReference type="SUPFAM" id="SSF81321">
    <property type="entry name" value="Family A G protein-coupled receptor-like"/>
    <property type="match status" value="1"/>
</dbReference>
<evidence type="ECO:0000256" key="13">
    <source>
        <dbReference type="RuleBase" id="RU363047"/>
    </source>
</evidence>
<evidence type="ECO:0000256" key="2">
    <source>
        <dbReference type="ARBA" id="ARBA00010663"/>
    </source>
</evidence>
<dbReference type="Pfam" id="PF13853">
    <property type="entry name" value="7tm_4"/>
    <property type="match status" value="1"/>
</dbReference>
<evidence type="ECO:0000256" key="7">
    <source>
        <dbReference type="ARBA" id="ARBA00022989"/>
    </source>
</evidence>
<dbReference type="RefSeq" id="XP_004874810.1">
    <property type="nucleotide sequence ID" value="XM_004874753.1"/>
</dbReference>
<feature type="transmembrane region" description="Helical" evidence="13">
    <location>
        <begin position="67"/>
        <end position="90"/>
    </location>
</feature>
<dbReference type="PANTHER" id="PTHR26453">
    <property type="entry name" value="OLFACTORY RECEPTOR"/>
    <property type="match status" value="1"/>
</dbReference>
<evidence type="ECO:0000256" key="12">
    <source>
        <dbReference type="RuleBase" id="RU000688"/>
    </source>
</evidence>
<feature type="transmembrane region" description="Helical" evidence="13">
    <location>
        <begin position="245"/>
        <end position="267"/>
    </location>
</feature>
<dbReference type="InterPro" id="IPR000276">
    <property type="entry name" value="GPCR_Rhodpsn"/>
</dbReference>
<dbReference type="GO" id="GO:0004984">
    <property type="term" value="F:olfactory receptor activity"/>
    <property type="evidence" value="ECO:0007669"/>
    <property type="project" value="InterPro"/>
</dbReference>
<dbReference type="PRINTS" id="PR00237">
    <property type="entry name" value="GPCRRHODOPSN"/>
</dbReference>
<dbReference type="KEGG" id="hgl:101699962"/>
<proteinExistence type="inferred from homology"/>
<keyword evidence="9 13" id="KW-0472">Membrane</keyword>
<dbReference type="GeneID" id="101699962"/>
<gene>
    <name evidence="16" type="primary">LOC101699962</name>
</gene>
<keyword evidence="3 13" id="KW-1003">Cell membrane</keyword>
<evidence type="ECO:0000256" key="11">
    <source>
        <dbReference type="ARBA" id="ARBA00023224"/>
    </source>
</evidence>
<comment type="similarity">
    <text evidence="2 12">Belongs to the G-protein coupled receptor 1 family.</text>
</comment>
<keyword evidence="4 13" id="KW-0716">Sensory transduction</keyword>
<name>A0AAX6QGI9_HETGA</name>
<evidence type="ECO:0000256" key="8">
    <source>
        <dbReference type="ARBA" id="ARBA00023040"/>
    </source>
</evidence>
<feature type="transmembrane region" description="Helical" evidence="13">
    <location>
        <begin position="279"/>
        <end position="299"/>
    </location>
</feature>
<dbReference type="Proteomes" id="UP000694906">
    <property type="component" value="Unplaced"/>
</dbReference>
<organism evidence="15 16">
    <name type="scientific">Heterocephalus glaber</name>
    <name type="common">Naked mole rat</name>
    <dbReference type="NCBI Taxonomy" id="10181"/>
    <lineage>
        <taxon>Eukaryota</taxon>
        <taxon>Metazoa</taxon>
        <taxon>Chordata</taxon>
        <taxon>Craniata</taxon>
        <taxon>Vertebrata</taxon>
        <taxon>Euteleostomi</taxon>
        <taxon>Mammalia</taxon>
        <taxon>Eutheria</taxon>
        <taxon>Euarchontoglires</taxon>
        <taxon>Glires</taxon>
        <taxon>Rodentia</taxon>
        <taxon>Hystricomorpha</taxon>
        <taxon>Bathyergidae</taxon>
        <taxon>Heterocephalus</taxon>
    </lineage>
</organism>
<evidence type="ECO:0000256" key="5">
    <source>
        <dbReference type="ARBA" id="ARBA00022692"/>
    </source>
</evidence>
<feature type="transmembrane region" description="Helical" evidence="13">
    <location>
        <begin position="110"/>
        <end position="131"/>
    </location>
</feature>
<evidence type="ECO:0000259" key="14">
    <source>
        <dbReference type="PROSITE" id="PS50262"/>
    </source>
</evidence>
<keyword evidence="8 12" id="KW-0297">G-protein coupled receptor</keyword>
<feature type="transmembrane region" description="Helical" evidence="13">
    <location>
        <begin position="32"/>
        <end position="55"/>
    </location>
</feature>
<keyword evidence="15" id="KW-1185">Reference proteome</keyword>
<evidence type="ECO:0000256" key="4">
    <source>
        <dbReference type="ARBA" id="ARBA00022606"/>
    </source>
</evidence>
<evidence type="ECO:0000313" key="16">
    <source>
        <dbReference type="RefSeq" id="XP_004874810.1"/>
    </source>
</evidence>